<dbReference type="PANTHER" id="PTHR42978:SF6">
    <property type="entry name" value="QUORUM-QUENCHING LACTONASE YTNP-RELATED"/>
    <property type="match status" value="1"/>
</dbReference>
<keyword evidence="7" id="KW-1185">Reference proteome</keyword>
<proteinExistence type="inferred from homology"/>
<comment type="caution">
    <text evidence="6">The sequence shown here is derived from an EMBL/GenBank/DDBJ whole genome shotgun (WGS) entry which is preliminary data.</text>
</comment>
<evidence type="ECO:0000256" key="1">
    <source>
        <dbReference type="ARBA" id="ARBA00007749"/>
    </source>
</evidence>
<feature type="domain" description="Metallo-beta-lactamase" evidence="5">
    <location>
        <begin position="62"/>
        <end position="251"/>
    </location>
</feature>
<accession>A0ABN3NPN5</accession>
<reference evidence="6 7" key="1">
    <citation type="journal article" date="2019" name="Int. J. Syst. Evol. Microbiol.">
        <title>The Global Catalogue of Microorganisms (GCM) 10K type strain sequencing project: providing services to taxonomists for standard genome sequencing and annotation.</title>
        <authorList>
            <consortium name="The Broad Institute Genomics Platform"/>
            <consortium name="The Broad Institute Genome Sequencing Center for Infectious Disease"/>
            <person name="Wu L."/>
            <person name="Ma J."/>
        </authorList>
    </citation>
    <scope>NUCLEOTIDE SEQUENCE [LARGE SCALE GENOMIC DNA]</scope>
    <source>
        <strain evidence="6 7">JCM 6924</strain>
    </source>
</reference>
<evidence type="ECO:0000313" key="7">
    <source>
        <dbReference type="Proteomes" id="UP001501095"/>
    </source>
</evidence>
<evidence type="ECO:0000256" key="3">
    <source>
        <dbReference type="ARBA" id="ARBA00022801"/>
    </source>
</evidence>
<evidence type="ECO:0000256" key="4">
    <source>
        <dbReference type="ARBA" id="ARBA00022833"/>
    </source>
</evidence>
<evidence type="ECO:0000259" key="5">
    <source>
        <dbReference type="SMART" id="SM00849"/>
    </source>
</evidence>
<organism evidence="6 7">
    <name type="scientific">Streptomyces levis</name>
    <dbReference type="NCBI Taxonomy" id="285566"/>
    <lineage>
        <taxon>Bacteria</taxon>
        <taxon>Bacillati</taxon>
        <taxon>Actinomycetota</taxon>
        <taxon>Actinomycetes</taxon>
        <taxon>Kitasatosporales</taxon>
        <taxon>Streptomycetaceae</taxon>
        <taxon>Streptomyces</taxon>
    </lineage>
</organism>
<dbReference type="Gene3D" id="3.60.15.10">
    <property type="entry name" value="Ribonuclease Z/Hydroxyacylglutathione hydrolase-like"/>
    <property type="match status" value="1"/>
</dbReference>
<dbReference type="Proteomes" id="UP001501095">
    <property type="component" value="Unassembled WGS sequence"/>
</dbReference>
<evidence type="ECO:0000313" key="6">
    <source>
        <dbReference type="EMBL" id="GAA2527907.1"/>
    </source>
</evidence>
<dbReference type="Pfam" id="PF00753">
    <property type="entry name" value="Lactamase_B"/>
    <property type="match status" value="1"/>
</dbReference>
<comment type="similarity">
    <text evidence="1">Belongs to the metallo-beta-lactamase superfamily.</text>
</comment>
<dbReference type="RefSeq" id="WP_094054542.1">
    <property type="nucleotide sequence ID" value="NZ_BAAATM010000008.1"/>
</dbReference>
<gene>
    <name evidence="6" type="ORF">GCM10010423_22930</name>
</gene>
<sequence>MSTAVNSHVTEPVRVTLGTHRLTYLPDGYVQLHPRAWFPDSPGAFWEDRAGHLDDEGFLRASVGALLVEYEDRAMLFDTGFGPARIPAGHTIPPLGRIEGGGLPDALAAAGAAWESVDTVAFTHLHDDHVGWAGDERLRGARFVASAAEWRGAHRRPAGQPVAVRDGQEVFPGVTALATPGHTPGHLSYVIRGGADGPAAVVVGDVLHSALQLADLTWRAASDLDPAEAVRSRRKVVAELSRPGTIGFAGHFSGAVFGRLVSSGDGPRWQPLD</sequence>
<dbReference type="SMART" id="SM00849">
    <property type="entry name" value="Lactamase_B"/>
    <property type="match status" value="1"/>
</dbReference>
<dbReference type="SUPFAM" id="SSF56281">
    <property type="entry name" value="Metallo-hydrolase/oxidoreductase"/>
    <property type="match status" value="1"/>
</dbReference>
<evidence type="ECO:0000256" key="2">
    <source>
        <dbReference type="ARBA" id="ARBA00022723"/>
    </source>
</evidence>
<keyword evidence="3" id="KW-0378">Hydrolase</keyword>
<keyword evidence="4" id="KW-0862">Zinc</keyword>
<name>A0ABN3NPN5_9ACTN</name>
<dbReference type="InterPro" id="IPR036866">
    <property type="entry name" value="RibonucZ/Hydroxyglut_hydro"/>
</dbReference>
<dbReference type="EMBL" id="BAAATM010000008">
    <property type="protein sequence ID" value="GAA2527907.1"/>
    <property type="molecule type" value="Genomic_DNA"/>
</dbReference>
<dbReference type="InterPro" id="IPR051013">
    <property type="entry name" value="MBL_superfamily_lactonases"/>
</dbReference>
<dbReference type="PANTHER" id="PTHR42978">
    <property type="entry name" value="QUORUM-QUENCHING LACTONASE YTNP-RELATED-RELATED"/>
    <property type="match status" value="1"/>
</dbReference>
<keyword evidence="2" id="KW-0479">Metal-binding</keyword>
<protein>
    <submittedName>
        <fullName evidence="6">MBL fold metallo-hydrolase</fullName>
    </submittedName>
</protein>
<dbReference type="InterPro" id="IPR001279">
    <property type="entry name" value="Metallo-B-lactamas"/>
</dbReference>